<name>A0A318KV93_9NEIS</name>
<dbReference type="InterPro" id="IPR025587">
    <property type="entry name" value="DUF4351"/>
</dbReference>
<protein>
    <submittedName>
        <fullName evidence="2">Uncharacterized protein DUF4351</fullName>
    </submittedName>
</protein>
<organism evidence="2 3">
    <name type="scientific">Rivihabitans pingtungensis</name>
    <dbReference type="NCBI Taxonomy" id="1054498"/>
    <lineage>
        <taxon>Bacteria</taxon>
        <taxon>Pseudomonadati</taxon>
        <taxon>Pseudomonadota</taxon>
        <taxon>Betaproteobacteria</taxon>
        <taxon>Neisseriales</taxon>
        <taxon>Aquaspirillaceae</taxon>
        <taxon>Rivihabitans</taxon>
    </lineage>
</organism>
<dbReference type="Pfam" id="PF14261">
    <property type="entry name" value="DUF4351"/>
    <property type="match status" value="1"/>
</dbReference>
<dbReference type="PANTHER" id="PTHR35586">
    <property type="entry name" value="SLL1691 PROTEIN"/>
    <property type="match status" value="1"/>
</dbReference>
<keyword evidence="3" id="KW-1185">Reference proteome</keyword>
<evidence type="ECO:0000313" key="3">
    <source>
        <dbReference type="Proteomes" id="UP000247555"/>
    </source>
</evidence>
<accession>A0A318KV93</accession>
<evidence type="ECO:0000259" key="1">
    <source>
        <dbReference type="Pfam" id="PF14261"/>
    </source>
</evidence>
<evidence type="ECO:0000313" key="2">
    <source>
        <dbReference type="EMBL" id="PXX81844.1"/>
    </source>
</evidence>
<dbReference type="Proteomes" id="UP000247555">
    <property type="component" value="Unassembled WGS sequence"/>
</dbReference>
<comment type="caution">
    <text evidence="2">The sequence shown here is derived from an EMBL/GenBank/DDBJ whole genome shotgun (WGS) entry which is preliminary data.</text>
</comment>
<dbReference type="AlphaFoldDB" id="A0A318KV93"/>
<proteinExistence type="predicted"/>
<feature type="domain" description="DUF4351" evidence="1">
    <location>
        <begin position="43"/>
        <end position="96"/>
    </location>
</feature>
<dbReference type="EMBL" id="QJKI01000001">
    <property type="protein sequence ID" value="PXX81844.1"/>
    <property type="molecule type" value="Genomic_DNA"/>
</dbReference>
<sequence length="103" mass="11282">MLETNIDRWKEQALAEGREQGMLLGMQQGIQQGMASGIEQGRQQGLAQGERQLLQRLLDRRFGPLPDWALARLAHADAAQLEAWSEAVLDAAALSEVLGAPPH</sequence>
<reference evidence="2 3" key="1">
    <citation type="submission" date="2018-05" db="EMBL/GenBank/DDBJ databases">
        <title>Genomic Encyclopedia of Type Strains, Phase IV (KMG-IV): sequencing the most valuable type-strain genomes for metagenomic binning, comparative biology and taxonomic classification.</title>
        <authorList>
            <person name="Goeker M."/>
        </authorList>
    </citation>
    <scope>NUCLEOTIDE SEQUENCE [LARGE SCALE GENOMIC DNA]</scope>
    <source>
        <strain evidence="2 3">DSM 29661</strain>
    </source>
</reference>
<dbReference type="PANTHER" id="PTHR35586:SF1">
    <property type="entry name" value="SLL1691 PROTEIN"/>
    <property type="match status" value="1"/>
</dbReference>
<gene>
    <name evidence="2" type="ORF">DFR34_10173</name>
</gene>